<dbReference type="Proteomes" id="UP000503462">
    <property type="component" value="Chromosome 5"/>
</dbReference>
<evidence type="ECO:0000313" key="3">
    <source>
        <dbReference type="Proteomes" id="UP000503462"/>
    </source>
</evidence>
<dbReference type="OrthoDB" id="2394218at2759"/>
<evidence type="ECO:0000256" key="1">
    <source>
        <dbReference type="SAM" id="MobiDB-lite"/>
    </source>
</evidence>
<dbReference type="Gene3D" id="3.30.420.40">
    <property type="match status" value="2"/>
</dbReference>
<dbReference type="PANTHER" id="PTHR42749:SF1">
    <property type="entry name" value="CELL SHAPE-DETERMINING PROTEIN MREB"/>
    <property type="match status" value="1"/>
</dbReference>
<sequence>MDDSLCCSPKILLSDETASTKQLDEQLAASTLDLRVHFSTAWKLWQERNAVLTASEKIMIEGIMHRSQICLSKCNNTINIAGVLADGPPEFDTQTLMAAIQLAKQQVASALLLLRSYGGIEVSYVDDIRANMPPPAYTEWASIDRRQSENLCAAHHSDAAHLQRAYSEPQPNTFYAELPAAPAEIQSEAGFTVRGVQQSSASSTPETQSDTVFRSPGAQRLSTASADVPSDAAVISQDVQPQLRSGPPSELEAGYIAYRQSYPVRGVTTVGPETKRMVPKQRSTAFDELALGEGVKSKTNSRVDLFSPGLTVPLVSPVVNTTVPLTGRARSRAWMKAQAAKTPRFDKAPTASKAGWCRQSMMSAQQWEPDVVVGIDFGMTCTGVAWSSGPDWPDPKTIQRWPGRLSHELRNKVDTCVSYDGQTGELAAWGFLCNPDDEKFEFNELFKLYLDPDYKDASPDSPSMQDARTWFRDYLSCLHKYINRYFQETMPRFEQKRTEYVFSVPTTWKDPAMIAEIEKSIKHAGFGQLNKERASIYLTEAEAAAVYTSKQSLEVGDVFLVCDIGGGTTDLNVLKVKSAAAGQMELIPLSWAEGQAVGSTIIDFKVQDLIHERLARVRPAFADDLDLVAARMTQQDFMRFKCSLGSEHADRSDLLLPVPGLAPGYSSDDARIHDSKVVLSLSDLQSTFDGQIETLCELIDHQLHIVQSKSPKENISFLVLSGGLSNSAYVQQRIRARYEKGAGVAFRNAKNMRFLIAGEPQLAVVHGLVTARIQSCKGGRKYLTKRCSPVSYGIVSRQPYDPALHVGQPLVRDQYDQRQWAADQITWIIKRGEVLDLEKGASQMYQMRLSMGEEKLPWRTRIAMSTAEADRLPRNIHEQSARIICEVEFELNVQDFKMKNRHWYQMKQPYYTGQFEVRLLLGVGLQFQVWAKDRLLSKEHEQIQIEWVPAGALPTAATADDGNRMYKVVE</sequence>
<name>A0A6H0Y3C3_9PEZI</name>
<evidence type="ECO:0000313" key="2">
    <source>
        <dbReference type="EMBL" id="QIX01435.1"/>
    </source>
</evidence>
<dbReference type="PANTHER" id="PTHR42749">
    <property type="entry name" value="CELL SHAPE-DETERMINING PROTEIN MREB"/>
    <property type="match status" value="1"/>
</dbReference>
<dbReference type="CDD" id="cd10170">
    <property type="entry name" value="ASKHA_NBD_HSP70"/>
    <property type="match status" value="1"/>
</dbReference>
<proteinExistence type="predicted"/>
<dbReference type="InterPro" id="IPR043129">
    <property type="entry name" value="ATPase_NBD"/>
</dbReference>
<protein>
    <submittedName>
        <fullName evidence="2">Uncharacterized protein</fullName>
    </submittedName>
</protein>
<feature type="compositionally biased region" description="Polar residues" evidence="1">
    <location>
        <begin position="195"/>
        <end position="212"/>
    </location>
</feature>
<dbReference type="EMBL" id="CP051143">
    <property type="protein sequence ID" value="QIX01435.1"/>
    <property type="molecule type" value="Genomic_DNA"/>
</dbReference>
<reference evidence="2 3" key="1">
    <citation type="journal article" date="2016" name="Sci. Rep.">
        <title>Peltaster fructicola genome reveals evolution from an invasive phytopathogen to an ectophytic parasite.</title>
        <authorList>
            <person name="Xu C."/>
            <person name="Chen H."/>
            <person name="Gleason M.L."/>
            <person name="Xu J.R."/>
            <person name="Liu H."/>
            <person name="Zhang R."/>
            <person name="Sun G."/>
        </authorList>
    </citation>
    <scope>NUCLEOTIDE SEQUENCE [LARGE SCALE GENOMIC DNA]</scope>
    <source>
        <strain evidence="2 3">LNHT1506</strain>
    </source>
</reference>
<accession>A0A6H0Y3C3</accession>
<dbReference type="Gene3D" id="3.90.640.10">
    <property type="entry name" value="Actin, Chain A, domain 4"/>
    <property type="match status" value="1"/>
</dbReference>
<dbReference type="SUPFAM" id="SSF53067">
    <property type="entry name" value="Actin-like ATPase domain"/>
    <property type="match status" value="2"/>
</dbReference>
<dbReference type="AlphaFoldDB" id="A0A6H0Y3C3"/>
<gene>
    <name evidence="2" type="ORF">AMS68_006952</name>
</gene>
<organism evidence="2 3">
    <name type="scientific">Peltaster fructicola</name>
    <dbReference type="NCBI Taxonomy" id="286661"/>
    <lineage>
        <taxon>Eukaryota</taxon>
        <taxon>Fungi</taxon>
        <taxon>Dikarya</taxon>
        <taxon>Ascomycota</taxon>
        <taxon>Pezizomycotina</taxon>
        <taxon>Dothideomycetes</taxon>
        <taxon>Dothideomycetes incertae sedis</taxon>
        <taxon>Peltaster</taxon>
    </lineage>
</organism>
<feature type="region of interest" description="Disordered" evidence="1">
    <location>
        <begin position="192"/>
        <end position="229"/>
    </location>
</feature>
<keyword evidence="3" id="KW-1185">Reference proteome</keyword>